<sequence>MTETTPTETQLPSRPETGMTRRPRIRRLHWHLGVWTLVLILFTSVFLVLASMSLTGRVIALPDWVAVKVLERMNAAVDRGSFSLRQVQFGVTPRGRPQLRLIDVGIKDATGLDLAQLNRVEGGFRLIPALRGEMQPTVVNLRGAQMTLRRFSDGSLALSLGQESGMTGDLATVLDAIDQVFIDGLLAGSERVEASNLTITLEDARSGRLWQVTDGRMIVTQTDKLVEMVVNFDVFNQTEELASTEFSIRSAKAGSEASISARFENAAAPDIAAQSPALAFLSVIDAPIAGALRTAISDEGDISELVGTLEIGEGALSPGAGAQPAVFDGAKVYIDYDPASQRIDFLGASVASEVGTADAQGHVYLSDFRGGWPGSMIGQVELNQARLNPPGMFAAPLVIERGMADVRLRLDPFRIDIGQAVAFRGDSKFETSGTVEATGEGWRIALDSEVDHASRADVLALWPLEESPYTRSWVAENVLAGEVFDARIAWRKEPTEEIAMNGVYTVRDAVVRPLESLPDVEIELGYLVQEPRGMTAVVEAGTMQAPDGRVMDVSGSSFLSLVETGDSGYDVLNLEMAGPIRGALSILALEPFTIFEGTDYGPDVARGRARIGGRVTFPWNQDSLDEIDPGYAITGELTDVRSDMLIPDKLILADRLELVASNEAIEITGPVSIGQAEASGTWTLPLAESDGAGSIAGTVAINPRSLAEFGIGLSDGMIAGEGRGQFEIDFSDSDPRLTLRSDLAGLALAVPELGWSKTPPRTGSLEVEATLGERTVVEVLKLSAPGLDASGRITTAEGGGIGEARFERVRVGNWLNAPIVLEGRGDAPFAIRMTGGTIDLREADFGGGGGGGAPGPRQPLIIQGLDRMIVSEGIQLLGVNADLDLSDGMRGTFTGQVEGGAALRGSVAPTAEGLAFRILSADAGGVLRGAGVFDTARGGNLELVLAPVAGEGTYEGEFTITDTRIVEAPTMATLLSAVSVVGLLDQLSGEGIGFSTVDGRFRLTPEAVTLYRASAVGVSMGISLDGYYDLVNERIDMQGVLSPFYFVNALGRLFSPRDGEGLIGFNFTLKGPYDGPDVTLNPLSILTPGAFREIFRRPPPKVPEE</sequence>
<keyword evidence="1" id="KW-1133">Transmembrane helix</keyword>
<dbReference type="Proteomes" id="UP000322080">
    <property type="component" value="Unassembled WGS sequence"/>
</dbReference>
<feature type="transmembrane region" description="Helical" evidence="1">
    <location>
        <begin position="28"/>
        <end position="52"/>
    </location>
</feature>
<proteinExistence type="predicted"/>
<protein>
    <submittedName>
        <fullName evidence="2">Uncharacterized protein</fullName>
    </submittedName>
</protein>
<keyword evidence="1" id="KW-0812">Transmembrane</keyword>
<evidence type="ECO:0000313" key="3">
    <source>
        <dbReference type="Proteomes" id="UP000322080"/>
    </source>
</evidence>
<evidence type="ECO:0000256" key="1">
    <source>
        <dbReference type="SAM" id="Phobius"/>
    </source>
</evidence>
<keyword evidence="1" id="KW-0472">Membrane</keyword>
<evidence type="ECO:0000313" key="2">
    <source>
        <dbReference type="EMBL" id="TYB81599.1"/>
    </source>
</evidence>
<dbReference type="RefSeq" id="WP_148377407.1">
    <property type="nucleotide sequence ID" value="NZ_VSIY01000005.1"/>
</dbReference>
<accession>A0A5D0RKB3</accession>
<name>A0A5D0RKB3_9RHOB</name>
<gene>
    <name evidence="2" type="ORF">FVF75_07745</name>
</gene>
<reference evidence="2 3" key="1">
    <citation type="submission" date="2019-08" db="EMBL/GenBank/DDBJ databases">
        <title>Identification of a novel species of the genus Boseongicola.</title>
        <authorList>
            <person name="Zhang X.-Q."/>
        </authorList>
    </citation>
    <scope>NUCLEOTIDE SEQUENCE [LARGE SCALE GENOMIC DNA]</scope>
    <source>
        <strain evidence="2 3">HY14</strain>
    </source>
</reference>
<keyword evidence="3" id="KW-1185">Reference proteome</keyword>
<organism evidence="2 3">
    <name type="scientific">Maritimibacter fusiformis</name>
    <dbReference type="NCBI Taxonomy" id="2603819"/>
    <lineage>
        <taxon>Bacteria</taxon>
        <taxon>Pseudomonadati</taxon>
        <taxon>Pseudomonadota</taxon>
        <taxon>Alphaproteobacteria</taxon>
        <taxon>Rhodobacterales</taxon>
        <taxon>Roseobacteraceae</taxon>
        <taxon>Maritimibacter</taxon>
    </lineage>
</organism>
<dbReference type="EMBL" id="VSIY01000005">
    <property type="protein sequence ID" value="TYB81599.1"/>
    <property type="molecule type" value="Genomic_DNA"/>
</dbReference>
<comment type="caution">
    <text evidence="2">The sequence shown here is derived from an EMBL/GenBank/DDBJ whole genome shotgun (WGS) entry which is preliminary data.</text>
</comment>
<dbReference type="AlphaFoldDB" id="A0A5D0RKB3"/>